<evidence type="ECO:0000313" key="2">
    <source>
        <dbReference type="EMBL" id="PIZ49448.1"/>
    </source>
</evidence>
<dbReference type="InterPro" id="IPR036779">
    <property type="entry name" value="LysM_dom_sf"/>
</dbReference>
<dbReference type="Pfam" id="PF01476">
    <property type="entry name" value="LysM"/>
    <property type="match status" value="2"/>
</dbReference>
<dbReference type="InterPro" id="IPR052196">
    <property type="entry name" value="Bact_Kbp"/>
</dbReference>
<evidence type="ECO:0000313" key="3">
    <source>
        <dbReference type="Proteomes" id="UP000229753"/>
    </source>
</evidence>
<dbReference type="SMART" id="SM00257">
    <property type="entry name" value="LysM"/>
    <property type="match status" value="2"/>
</dbReference>
<proteinExistence type="predicted"/>
<dbReference type="SUPFAM" id="SSF54106">
    <property type="entry name" value="LysM domain"/>
    <property type="match status" value="2"/>
</dbReference>
<dbReference type="Proteomes" id="UP000229753">
    <property type="component" value="Unassembled WGS sequence"/>
</dbReference>
<reference evidence="3" key="1">
    <citation type="submission" date="2017-09" db="EMBL/GenBank/DDBJ databases">
        <title>Depth-based differentiation of microbial function through sediment-hosted aquifers and enrichment of novel symbionts in the deep terrestrial subsurface.</title>
        <authorList>
            <person name="Probst A.J."/>
            <person name="Ladd B."/>
            <person name="Jarett J.K."/>
            <person name="Geller-Mcgrath D.E."/>
            <person name="Sieber C.M.K."/>
            <person name="Emerson J.B."/>
            <person name="Anantharaman K."/>
            <person name="Thomas B.C."/>
            <person name="Malmstrom R."/>
            <person name="Stieglmeier M."/>
            <person name="Klingl A."/>
            <person name="Woyke T."/>
            <person name="Ryan C.M."/>
            <person name="Banfield J.F."/>
        </authorList>
    </citation>
    <scope>NUCLEOTIDE SEQUENCE [LARGE SCALE GENOMIC DNA]</scope>
</reference>
<accession>A0A2M7TNB5</accession>
<dbReference type="CDD" id="cd00118">
    <property type="entry name" value="LysM"/>
    <property type="match status" value="2"/>
</dbReference>
<comment type="caution">
    <text evidence="2">The sequence shown here is derived from an EMBL/GenBank/DDBJ whole genome shotgun (WGS) entry which is preliminary data.</text>
</comment>
<dbReference type="PROSITE" id="PS51782">
    <property type="entry name" value="LYSM"/>
    <property type="match status" value="2"/>
</dbReference>
<gene>
    <name evidence="2" type="ORF">COY29_01845</name>
</gene>
<dbReference type="PANTHER" id="PTHR34700:SF4">
    <property type="entry name" value="PHAGE-LIKE ELEMENT PBSX PROTEIN XKDP"/>
    <property type="match status" value="1"/>
</dbReference>
<evidence type="ECO:0000259" key="1">
    <source>
        <dbReference type="PROSITE" id="PS51782"/>
    </source>
</evidence>
<feature type="domain" description="LysM" evidence="1">
    <location>
        <begin position="110"/>
        <end position="157"/>
    </location>
</feature>
<sequence length="159" mass="17313">MVLGAVVIVVVGVLIANYFKDRKTGSLPAGGENKTETTLNQTYLVSKGDNLWKISEKVTGSGYNWVEIAKENNIKNPGIIYEGQELTISVSNQALTTVHGSPVTNTISGATYEVQKGDTLWAIAVRAYGDGYKWSEIARENKLVHPNLIHSGNILILPR</sequence>
<dbReference type="Gene3D" id="3.10.350.10">
    <property type="entry name" value="LysM domain"/>
    <property type="match status" value="2"/>
</dbReference>
<protein>
    <recommendedName>
        <fullName evidence="1">LysM domain-containing protein</fullName>
    </recommendedName>
</protein>
<dbReference type="AlphaFoldDB" id="A0A2M7TNB5"/>
<dbReference type="PANTHER" id="PTHR34700">
    <property type="entry name" value="POTASSIUM BINDING PROTEIN KBP"/>
    <property type="match status" value="1"/>
</dbReference>
<feature type="domain" description="LysM" evidence="1">
    <location>
        <begin position="41"/>
        <end position="88"/>
    </location>
</feature>
<organism evidence="2 3">
    <name type="scientific">Candidatus Woesebacteria bacterium CG_4_10_14_0_2_um_filter_39_14</name>
    <dbReference type="NCBI Taxonomy" id="1975054"/>
    <lineage>
        <taxon>Bacteria</taxon>
        <taxon>Candidatus Woeseibacteriota</taxon>
    </lineage>
</organism>
<name>A0A2M7TNB5_9BACT</name>
<dbReference type="EMBL" id="PFNO01000056">
    <property type="protein sequence ID" value="PIZ49448.1"/>
    <property type="molecule type" value="Genomic_DNA"/>
</dbReference>
<dbReference type="InterPro" id="IPR018392">
    <property type="entry name" value="LysM"/>
</dbReference>